<evidence type="ECO:0000256" key="4">
    <source>
        <dbReference type="ARBA" id="ARBA00022801"/>
    </source>
</evidence>
<dbReference type="Gene3D" id="3.40.470.10">
    <property type="entry name" value="Uracil-DNA glycosylase-like domain"/>
    <property type="match status" value="1"/>
</dbReference>
<evidence type="ECO:0000256" key="3">
    <source>
        <dbReference type="ARBA" id="ARBA00022763"/>
    </source>
</evidence>
<evidence type="ECO:0000256" key="2">
    <source>
        <dbReference type="ARBA" id="ARBA00022723"/>
    </source>
</evidence>
<keyword evidence="7" id="KW-0234">DNA repair</keyword>
<keyword evidence="3" id="KW-0227">DNA damage</keyword>
<evidence type="ECO:0000313" key="9">
    <source>
        <dbReference type="EMBL" id="XCJ78567.1"/>
    </source>
</evidence>
<dbReference type="InterPro" id="IPR005122">
    <property type="entry name" value="Uracil-DNA_glycosylase-like"/>
</dbReference>
<gene>
    <name evidence="9" type="ORF">ABV408_14145</name>
</gene>
<reference evidence="9" key="1">
    <citation type="submission" date="2024-06" db="EMBL/GenBank/DDBJ databases">
        <title>Complete genome of Salinicola endophyticus HNIBRBA4755.</title>
        <authorList>
            <person name="Shin S.Y."/>
            <person name="Kang H."/>
            <person name="Song J."/>
        </authorList>
    </citation>
    <scope>NUCLEOTIDE SEQUENCE</scope>
    <source>
        <strain evidence="9">HNIBRBA4755</strain>
    </source>
</reference>
<name>A0AB74U5R8_9GAMM</name>
<feature type="domain" description="Uracil-DNA glycosylase-like" evidence="8">
    <location>
        <begin position="45"/>
        <end position="229"/>
    </location>
</feature>
<keyword evidence="4" id="KW-0378">Hydrolase</keyword>
<evidence type="ECO:0000259" key="8">
    <source>
        <dbReference type="SMART" id="SM00986"/>
    </source>
</evidence>
<protein>
    <submittedName>
        <fullName evidence="9">Uracil-DNA glycosylase family protein</fullName>
    </submittedName>
</protein>
<dbReference type="GO" id="GO:0006281">
    <property type="term" value="P:DNA repair"/>
    <property type="evidence" value="ECO:0007669"/>
    <property type="project" value="UniProtKB-KW"/>
</dbReference>
<keyword evidence="1" id="KW-0004">4Fe-4S</keyword>
<evidence type="ECO:0000256" key="5">
    <source>
        <dbReference type="ARBA" id="ARBA00023004"/>
    </source>
</evidence>
<evidence type="ECO:0000256" key="1">
    <source>
        <dbReference type="ARBA" id="ARBA00022485"/>
    </source>
</evidence>
<dbReference type="SMART" id="SM00986">
    <property type="entry name" value="UDG"/>
    <property type="match status" value="1"/>
</dbReference>
<evidence type="ECO:0000256" key="6">
    <source>
        <dbReference type="ARBA" id="ARBA00023014"/>
    </source>
</evidence>
<dbReference type="InterPro" id="IPR036895">
    <property type="entry name" value="Uracil-DNA_glycosylase-like_sf"/>
</dbReference>
<sequence>MKEGARPRRLPATIEAALRREAAELERLDRDTYARFGRDPCEPIVGLGPCDARLAIFGRDPGTREVETGEPFVGAGGQKVRSALYRHRHQAPLPDLDASLAIGRELFWINTVPYKPQGNKAWSMAVKRRFQPLMAHLLDACWQGERIITLGREAFLWFGIEQPREVSAALDAFWAREDRFTALHQIELRLPDGHQRAFTLAPLPHPSPLNQRWFKRFPELMARRLAQLDWT</sequence>
<accession>A0AB74U5R8</accession>
<dbReference type="AlphaFoldDB" id="A0AB74U5R8"/>
<keyword evidence="6" id="KW-0411">Iron-sulfur</keyword>
<dbReference type="GO" id="GO:0046872">
    <property type="term" value="F:metal ion binding"/>
    <property type="evidence" value="ECO:0007669"/>
    <property type="project" value="UniProtKB-KW"/>
</dbReference>
<keyword evidence="5" id="KW-0408">Iron</keyword>
<organism evidence="9">
    <name type="scientific">Salinicola endophyticus</name>
    <dbReference type="NCBI Taxonomy" id="1949083"/>
    <lineage>
        <taxon>Bacteria</taxon>
        <taxon>Pseudomonadati</taxon>
        <taxon>Pseudomonadota</taxon>
        <taxon>Gammaproteobacteria</taxon>
        <taxon>Oceanospirillales</taxon>
        <taxon>Halomonadaceae</taxon>
        <taxon>Salinicola</taxon>
    </lineage>
</organism>
<dbReference type="RefSeq" id="WP_353979549.1">
    <property type="nucleotide sequence ID" value="NZ_CP159578.1"/>
</dbReference>
<keyword evidence="2" id="KW-0479">Metal-binding</keyword>
<proteinExistence type="predicted"/>
<dbReference type="GO" id="GO:0097506">
    <property type="term" value="F:deaminated base DNA N-glycosylase activity"/>
    <property type="evidence" value="ECO:0007669"/>
    <property type="project" value="UniProtKB-ARBA"/>
</dbReference>
<dbReference type="PANTHER" id="PTHR33693">
    <property type="entry name" value="TYPE-5 URACIL-DNA GLYCOSYLASE"/>
    <property type="match status" value="1"/>
</dbReference>
<dbReference type="PANTHER" id="PTHR33693:SF1">
    <property type="entry name" value="TYPE-4 URACIL-DNA GLYCOSYLASE"/>
    <property type="match status" value="1"/>
</dbReference>
<dbReference type="GO" id="GO:0051539">
    <property type="term" value="F:4 iron, 4 sulfur cluster binding"/>
    <property type="evidence" value="ECO:0007669"/>
    <property type="project" value="UniProtKB-KW"/>
</dbReference>
<dbReference type="Pfam" id="PF03167">
    <property type="entry name" value="UDG"/>
    <property type="match status" value="1"/>
</dbReference>
<dbReference type="SMART" id="SM00987">
    <property type="entry name" value="UreE_C"/>
    <property type="match status" value="1"/>
</dbReference>
<dbReference type="EMBL" id="CP159578">
    <property type="protein sequence ID" value="XCJ78567.1"/>
    <property type="molecule type" value="Genomic_DNA"/>
</dbReference>
<dbReference type="SUPFAM" id="SSF52141">
    <property type="entry name" value="Uracil-DNA glycosylase-like"/>
    <property type="match status" value="1"/>
</dbReference>
<dbReference type="InterPro" id="IPR051536">
    <property type="entry name" value="UDG_Type-4/5"/>
</dbReference>
<evidence type="ECO:0000256" key="7">
    <source>
        <dbReference type="ARBA" id="ARBA00023204"/>
    </source>
</evidence>